<comment type="caution">
    <text evidence="3">The sequence shown here is derived from an EMBL/GenBank/DDBJ whole genome shotgun (WGS) entry which is preliminary data.</text>
</comment>
<name>A0ABR8EGQ1_9CYAN</name>
<gene>
    <name evidence="3" type="ORF">H6G72_17600</name>
</gene>
<evidence type="ECO:0000313" key="4">
    <source>
        <dbReference type="Proteomes" id="UP000641954"/>
    </source>
</evidence>
<accession>A0ABR8EGQ1</accession>
<keyword evidence="4" id="KW-1185">Reference proteome</keyword>
<protein>
    <submittedName>
        <fullName evidence="3">DNA-processing protein DprA</fullName>
    </submittedName>
</protein>
<dbReference type="PANTHER" id="PTHR43022">
    <property type="entry name" value="PROTEIN SMF"/>
    <property type="match status" value="1"/>
</dbReference>
<evidence type="ECO:0000256" key="1">
    <source>
        <dbReference type="ARBA" id="ARBA00006525"/>
    </source>
</evidence>
<evidence type="ECO:0000259" key="2">
    <source>
        <dbReference type="Pfam" id="PF02481"/>
    </source>
</evidence>
<dbReference type="EMBL" id="JACJSK010000025">
    <property type="protein sequence ID" value="MBD2545617.1"/>
    <property type="molecule type" value="Genomic_DNA"/>
</dbReference>
<dbReference type="SUPFAM" id="SSF102405">
    <property type="entry name" value="MCP/YpsA-like"/>
    <property type="match status" value="1"/>
</dbReference>
<evidence type="ECO:0000313" key="3">
    <source>
        <dbReference type="EMBL" id="MBD2545617.1"/>
    </source>
</evidence>
<dbReference type="Proteomes" id="UP000641954">
    <property type="component" value="Unassembled WGS sequence"/>
</dbReference>
<dbReference type="Gene3D" id="3.40.50.450">
    <property type="match status" value="1"/>
</dbReference>
<dbReference type="PANTHER" id="PTHR43022:SF1">
    <property type="entry name" value="PROTEIN SMF"/>
    <property type="match status" value="1"/>
</dbReference>
<dbReference type="Pfam" id="PF02481">
    <property type="entry name" value="DNA_processg_A"/>
    <property type="match status" value="1"/>
</dbReference>
<proteinExistence type="inferred from homology"/>
<feature type="domain" description="Smf/DprA SLOG" evidence="2">
    <location>
        <begin position="15"/>
        <end position="130"/>
    </location>
</feature>
<sequence length="153" mass="15828">MGIFLSTQKPGNSRLKQHLKHSAPPILYGVGNQALLNSGGLAIVSSREVDPTGLDYTQKVAQISAHQGIQLVSGGAKGVDRAAMLAAVETGGTTVGMLAHPLSKEAVSSAYRSAIQDGRLTLVSAYDPNAGFNVGNAMGHDMTPSSSDQSLIR</sequence>
<reference evidence="3 4" key="1">
    <citation type="journal article" date="2020" name="ISME J.">
        <title>Comparative genomics reveals insights into cyanobacterial evolution and habitat adaptation.</title>
        <authorList>
            <person name="Chen M.Y."/>
            <person name="Teng W.K."/>
            <person name="Zhao L."/>
            <person name="Hu C.X."/>
            <person name="Zhou Y.K."/>
            <person name="Han B.P."/>
            <person name="Song L.R."/>
            <person name="Shu W.S."/>
        </authorList>
    </citation>
    <scope>NUCLEOTIDE SEQUENCE [LARGE SCALE GENOMIC DNA]</scope>
    <source>
        <strain evidence="3 4">FACHB-1370</strain>
    </source>
</reference>
<dbReference type="InterPro" id="IPR003488">
    <property type="entry name" value="DprA"/>
</dbReference>
<dbReference type="InterPro" id="IPR057666">
    <property type="entry name" value="DrpA_SLOG"/>
</dbReference>
<organism evidence="3 4">
    <name type="scientific">Planktothricoides raciborskii FACHB-1370</name>
    <dbReference type="NCBI Taxonomy" id="2949576"/>
    <lineage>
        <taxon>Bacteria</taxon>
        <taxon>Bacillati</taxon>
        <taxon>Cyanobacteriota</taxon>
        <taxon>Cyanophyceae</taxon>
        <taxon>Oscillatoriophycideae</taxon>
        <taxon>Oscillatoriales</taxon>
        <taxon>Oscillatoriaceae</taxon>
        <taxon>Planktothricoides</taxon>
    </lineage>
</organism>
<comment type="similarity">
    <text evidence="1">Belongs to the DprA/Smf family.</text>
</comment>